<protein>
    <submittedName>
        <fullName evidence="1">Uncharacterized protein</fullName>
    </submittedName>
</protein>
<evidence type="ECO:0000313" key="2">
    <source>
        <dbReference type="Proteomes" id="UP001305414"/>
    </source>
</evidence>
<gene>
    <name evidence="1" type="ORF">RRF57_006233</name>
</gene>
<organism evidence="1 2">
    <name type="scientific">Xylaria bambusicola</name>
    <dbReference type="NCBI Taxonomy" id="326684"/>
    <lineage>
        <taxon>Eukaryota</taxon>
        <taxon>Fungi</taxon>
        <taxon>Dikarya</taxon>
        <taxon>Ascomycota</taxon>
        <taxon>Pezizomycotina</taxon>
        <taxon>Sordariomycetes</taxon>
        <taxon>Xylariomycetidae</taxon>
        <taxon>Xylariales</taxon>
        <taxon>Xylariaceae</taxon>
        <taxon>Xylaria</taxon>
    </lineage>
</organism>
<proteinExistence type="predicted"/>
<dbReference type="Proteomes" id="UP001305414">
    <property type="component" value="Unassembled WGS sequence"/>
</dbReference>
<keyword evidence="2" id="KW-1185">Reference proteome</keyword>
<dbReference type="EMBL" id="JAWHQM010000016">
    <property type="protein sequence ID" value="KAK5630518.1"/>
    <property type="molecule type" value="Genomic_DNA"/>
</dbReference>
<comment type="caution">
    <text evidence="1">The sequence shown here is derived from an EMBL/GenBank/DDBJ whole genome shotgun (WGS) entry which is preliminary data.</text>
</comment>
<reference evidence="1 2" key="1">
    <citation type="submission" date="2023-10" db="EMBL/GenBank/DDBJ databases">
        <title>Draft genome sequence of Xylaria bambusicola isolate GMP-LS, the root and basal stem rot pathogen of sugarcane in Indonesia.</title>
        <authorList>
            <person name="Selvaraj P."/>
            <person name="Muralishankar V."/>
            <person name="Muruganantham S."/>
            <person name="Sp S."/>
            <person name="Haryani S."/>
            <person name="Lau K.J.X."/>
            <person name="Naqvi N.I."/>
        </authorList>
    </citation>
    <scope>NUCLEOTIDE SEQUENCE [LARGE SCALE GENOMIC DNA]</scope>
    <source>
        <strain evidence="1">GMP-LS</strain>
    </source>
</reference>
<dbReference type="AlphaFoldDB" id="A0AAN7Z8S8"/>
<evidence type="ECO:0000313" key="1">
    <source>
        <dbReference type="EMBL" id="KAK5630518.1"/>
    </source>
</evidence>
<name>A0AAN7Z8S8_9PEZI</name>
<accession>A0AAN7Z8S8</accession>
<sequence>MEPSHVPRLPKQLLARLGVLHQRVAAPGTSSTITMAPESTFTLLEPMQKGNLVENCHVYAQAQDGN</sequence>